<name>A0ABN0TD45_9GAMM</name>
<dbReference type="SUPFAM" id="SSF55073">
    <property type="entry name" value="Nucleotide cyclase"/>
    <property type="match status" value="1"/>
</dbReference>
<reference evidence="5 6" key="1">
    <citation type="journal article" date="2019" name="Int. J. Syst. Evol. Microbiol.">
        <title>The Global Catalogue of Microorganisms (GCM) 10K type strain sequencing project: providing services to taxonomists for standard genome sequencing and annotation.</title>
        <authorList>
            <consortium name="The Broad Institute Genomics Platform"/>
            <consortium name="The Broad Institute Genome Sequencing Center for Infectious Disease"/>
            <person name="Wu L."/>
            <person name="Ma J."/>
        </authorList>
    </citation>
    <scope>NUCLEOTIDE SEQUENCE [LARGE SCALE GENOMIC DNA]</scope>
    <source>
        <strain evidence="5 6">JCM 6886</strain>
    </source>
</reference>
<feature type="coiled-coil region" evidence="3">
    <location>
        <begin position="105"/>
        <end position="132"/>
    </location>
</feature>
<dbReference type="RefSeq" id="WP_286304892.1">
    <property type="nucleotide sequence ID" value="NZ_AP027741.1"/>
</dbReference>
<dbReference type="Gene3D" id="3.30.70.270">
    <property type="match status" value="1"/>
</dbReference>
<evidence type="ECO:0000256" key="3">
    <source>
        <dbReference type="SAM" id="Coils"/>
    </source>
</evidence>
<evidence type="ECO:0000259" key="4">
    <source>
        <dbReference type="PROSITE" id="PS50887"/>
    </source>
</evidence>
<dbReference type="InterPro" id="IPR050469">
    <property type="entry name" value="Diguanylate_Cyclase"/>
</dbReference>
<keyword evidence="6" id="KW-1185">Reference proteome</keyword>
<dbReference type="SMART" id="SM00267">
    <property type="entry name" value="GGDEF"/>
    <property type="match status" value="1"/>
</dbReference>
<proteinExistence type="predicted"/>
<dbReference type="Pfam" id="PF00990">
    <property type="entry name" value="GGDEF"/>
    <property type="match status" value="1"/>
</dbReference>
<dbReference type="NCBIfam" id="TIGR00254">
    <property type="entry name" value="GGDEF"/>
    <property type="match status" value="1"/>
</dbReference>
<organism evidence="5 6">
    <name type="scientific">Methylophaga marina</name>
    <dbReference type="NCBI Taxonomy" id="45495"/>
    <lineage>
        <taxon>Bacteria</taxon>
        <taxon>Pseudomonadati</taxon>
        <taxon>Pseudomonadota</taxon>
        <taxon>Gammaproteobacteria</taxon>
        <taxon>Thiotrichales</taxon>
        <taxon>Piscirickettsiaceae</taxon>
        <taxon>Methylophaga</taxon>
    </lineage>
</organism>
<dbReference type="InterPro" id="IPR043128">
    <property type="entry name" value="Rev_trsase/Diguanyl_cyclase"/>
</dbReference>
<evidence type="ECO:0000313" key="5">
    <source>
        <dbReference type="EMBL" id="GAA0218698.1"/>
    </source>
</evidence>
<feature type="domain" description="GGDEF" evidence="4">
    <location>
        <begin position="161"/>
        <end position="293"/>
    </location>
</feature>
<dbReference type="Pfam" id="PF13682">
    <property type="entry name" value="CZB"/>
    <property type="match status" value="1"/>
</dbReference>
<dbReference type="CDD" id="cd01949">
    <property type="entry name" value="GGDEF"/>
    <property type="match status" value="1"/>
</dbReference>
<dbReference type="PANTHER" id="PTHR45138">
    <property type="entry name" value="REGULATORY COMPONENTS OF SENSORY TRANSDUCTION SYSTEM"/>
    <property type="match status" value="1"/>
</dbReference>
<dbReference type="NCBIfam" id="NF007380">
    <property type="entry name" value="PRK09894.1"/>
    <property type="match status" value="1"/>
</dbReference>
<comment type="caution">
    <text evidence="5">The sequence shown here is derived from an EMBL/GenBank/DDBJ whole genome shotgun (WGS) entry which is preliminary data.</text>
</comment>
<dbReference type="EC" id="2.7.7.65" evidence="1"/>
<dbReference type="Proteomes" id="UP001501476">
    <property type="component" value="Unassembled WGS sequence"/>
</dbReference>
<gene>
    <name evidence="5" type="ORF">GCM10008964_07960</name>
</gene>
<dbReference type="EMBL" id="BAAADG010000003">
    <property type="protein sequence ID" value="GAA0218698.1"/>
    <property type="molecule type" value="Genomic_DNA"/>
</dbReference>
<dbReference type="InterPro" id="IPR025991">
    <property type="entry name" value="Chemoreceptor_zinc-bind_dom"/>
</dbReference>
<accession>A0ABN0TD45</accession>
<dbReference type="PANTHER" id="PTHR45138:SF9">
    <property type="entry name" value="DIGUANYLATE CYCLASE DGCM-RELATED"/>
    <property type="match status" value="1"/>
</dbReference>
<dbReference type="InterPro" id="IPR000160">
    <property type="entry name" value="GGDEF_dom"/>
</dbReference>
<dbReference type="InterPro" id="IPR029787">
    <property type="entry name" value="Nucleotide_cyclase"/>
</dbReference>
<sequence length="293" mass="33447">MTTVIHQQLRFVIDEIDKAIDSHQQWYQRLLRVLVSRVAPDEKDLKNDAHKSCEFGEWLYTSHIELIQEHPTFVSLEISHEKMHRKAKQLIELVVSDQGIPVSLFDEFNDELEKMRTQFQALRHEFADLDQNLDPLTGAQTRAGMQAELNKEHALAKRSQQSSALAMLDLDHFKQVNDNYGHSVGDEVLIKTVACLQHVLRPYDQLYRYGGEEFLICMPNTTLEQAEHVAERIRSMVAEQQIIYDKEGNTLQVTASIGVTSLDPAYSVDDAINKVDEAMYEAKAAGGNLVKVR</sequence>
<evidence type="ECO:0000256" key="1">
    <source>
        <dbReference type="ARBA" id="ARBA00012528"/>
    </source>
</evidence>
<dbReference type="Gene3D" id="1.20.120.30">
    <property type="entry name" value="Aspartate receptor, ligand-binding domain"/>
    <property type="match status" value="1"/>
</dbReference>
<comment type="catalytic activity">
    <reaction evidence="2">
        <text>2 GTP = 3',3'-c-di-GMP + 2 diphosphate</text>
        <dbReference type="Rhea" id="RHEA:24898"/>
        <dbReference type="ChEBI" id="CHEBI:33019"/>
        <dbReference type="ChEBI" id="CHEBI:37565"/>
        <dbReference type="ChEBI" id="CHEBI:58805"/>
        <dbReference type="EC" id="2.7.7.65"/>
    </reaction>
</comment>
<evidence type="ECO:0000313" key="6">
    <source>
        <dbReference type="Proteomes" id="UP001501476"/>
    </source>
</evidence>
<dbReference type="PROSITE" id="PS50887">
    <property type="entry name" value="GGDEF"/>
    <property type="match status" value="1"/>
</dbReference>
<evidence type="ECO:0000256" key="2">
    <source>
        <dbReference type="ARBA" id="ARBA00034247"/>
    </source>
</evidence>
<protein>
    <recommendedName>
        <fullName evidence="1">diguanylate cyclase</fullName>
        <ecNumber evidence="1">2.7.7.65</ecNumber>
    </recommendedName>
</protein>
<keyword evidence="3" id="KW-0175">Coiled coil</keyword>